<accession>A0A7R9YYQ2</accession>
<dbReference type="EMBL" id="HBEC01027603">
    <property type="protein sequence ID" value="CAD8294853.1"/>
    <property type="molecule type" value="Transcribed_RNA"/>
</dbReference>
<dbReference type="SUPFAM" id="SSF48371">
    <property type="entry name" value="ARM repeat"/>
    <property type="match status" value="2"/>
</dbReference>
<dbReference type="PANTHER" id="PTHR14716:SF0">
    <property type="entry name" value="CILIA- AND FLAGELLA-ASSOCIATED PROTEIN 69"/>
    <property type="match status" value="1"/>
</dbReference>
<reference evidence="2" key="1">
    <citation type="submission" date="2021-01" db="EMBL/GenBank/DDBJ databases">
        <authorList>
            <person name="Corre E."/>
            <person name="Pelletier E."/>
            <person name="Niang G."/>
            <person name="Scheremetjew M."/>
            <person name="Finn R."/>
            <person name="Kale V."/>
            <person name="Holt S."/>
            <person name="Cochrane G."/>
            <person name="Meng A."/>
            <person name="Brown T."/>
            <person name="Cohen L."/>
        </authorList>
    </citation>
    <scope>NUCLEOTIDE SEQUENCE</scope>
    <source>
        <strain evidence="2">CCMP219</strain>
    </source>
</reference>
<protein>
    <recommendedName>
        <fullName evidence="1">Cilia- and flagella-associated protein 69 ARM repeats domain-containing protein</fullName>
    </recommendedName>
</protein>
<gene>
    <name evidence="2" type="ORF">CEUR00632_LOCUS12721</name>
</gene>
<dbReference type="PANTHER" id="PTHR14716">
    <property type="entry name" value="CILIA- AND FLAGELLA-ASSOCIATED PROTEIN 69"/>
    <property type="match status" value="1"/>
</dbReference>
<dbReference type="SMART" id="SM00185">
    <property type="entry name" value="ARM"/>
    <property type="match status" value="4"/>
</dbReference>
<dbReference type="InterPro" id="IPR011989">
    <property type="entry name" value="ARM-like"/>
</dbReference>
<dbReference type="Pfam" id="PF21049">
    <property type="entry name" value="CFA69_ARM_rpt"/>
    <property type="match status" value="3"/>
</dbReference>
<dbReference type="InterPro" id="IPR048733">
    <property type="entry name" value="CFA69_ARM_dom"/>
</dbReference>
<feature type="domain" description="Cilia- and flagella-associated protein 69 ARM repeats" evidence="1">
    <location>
        <begin position="346"/>
        <end position="517"/>
    </location>
</feature>
<dbReference type="Gene3D" id="1.25.10.10">
    <property type="entry name" value="Leucine-rich Repeat Variant"/>
    <property type="match status" value="2"/>
</dbReference>
<evidence type="ECO:0000259" key="1">
    <source>
        <dbReference type="Pfam" id="PF21049"/>
    </source>
</evidence>
<name>A0A7R9YYQ2_9CHLO</name>
<organism evidence="2">
    <name type="scientific">Chlamydomonas euryale</name>
    <dbReference type="NCBI Taxonomy" id="1486919"/>
    <lineage>
        <taxon>Eukaryota</taxon>
        <taxon>Viridiplantae</taxon>
        <taxon>Chlorophyta</taxon>
        <taxon>core chlorophytes</taxon>
        <taxon>Chlorophyceae</taxon>
        <taxon>CS clade</taxon>
        <taxon>Chlamydomonadales</taxon>
        <taxon>Chlamydomonadaceae</taxon>
        <taxon>Chlamydomonas</taxon>
    </lineage>
</organism>
<dbReference type="InterPro" id="IPR000225">
    <property type="entry name" value="Armadillo"/>
</dbReference>
<proteinExistence type="predicted"/>
<dbReference type="InterPro" id="IPR048732">
    <property type="entry name" value="CFA69"/>
</dbReference>
<sequence>MADTRRLGPDLDEVIKLFTGPNSASIYERHYASIERLCKANTDGFALADLPKVQEVLELSFQLLRSGISGFLEPVCSLLRALAKPFIKKAATDEVRLLRNVESLLRVLGIVFAPGYQVELQLAVCETLQEFANAHGQRPGALELDSTPADAVAGSRLHKYLTNNKLLVQSHVTSAVIRGLAIAISGNNQVLMLNLSLTLLSFSYLPTNCRQLVQLGALSCMPALLSFGYKHDLTGIAIELLWNMLERAAEAKQQLLMPQPSLLSLETTNSGTAVPGNVPNVTNSEDVQALTGRESVALDAEAEEPCAQNADSEAGQHERDAAYLPCVSKQEASGVIMVDGELAHVLTRLFRTVLVDGNRAQDKELRNNVLVVISFVVDASPEFVATCHSAGLFDAVLAIACAPEVCDGSPHVKPWALSTDEIDLELKMLCCNVACTGAVMLPDVLEAAKAAGFMSMLLQHLDDINTSPAVVRWNADRCSSLRSTALSALQRLAPLAVDLYLSLGGVPVLLSMLANCTVPVHVEAGLCHLNMLVAAAPEMAEVLGTEGAMPLLLDIVQCAVAIWPEGLRQAALQLLALMCSVNAENRRRLRKSQGLEVLVGQLANAAALDPTLPSQLALATLDAVWSGIVPDRKNVARFLVADGMDLLLSFLETGNRGHRATALCVLADLLENPRSHPFFHDWRSSRNKQTAAHLLVNIWKEEDVLRGMTVEGVLSNTSQPLRGLDKRLRWVPPESVAYGNLTAERKAQLSAIMEACPGEKMLAKVFMVFKLVGFGNLSYLSQEDQAVLCMVEKYVKFKQGEVWHQLKAEFENEGMRPTAPDRARLASGIELSEALARAVCEAQRQVLDSHKSNVSKQERKFFNDMQTQKVYEREMRFFNCNDKNQMSLAEIREAKQKKEEMLKNSLKNFTVMDSLDSTAHIQSSEQVEV</sequence>
<dbReference type="AlphaFoldDB" id="A0A7R9YYQ2"/>
<feature type="domain" description="Cilia- and flagella-associated protein 69 ARM repeats" evidence="1">
    <location>
        <begin position="10"/>
        <end position="254"/>
    </location>
</feature>
<evidence type="ECO:0000313" key="2">
    <source>
        <dbReference type="EMBL" id="CAD8294853.1"/>
    </source>
</evidence>
<feature type="domain" description="Cilia- and flagella-associated protein 69 ARM repeats" evidence="1">
    <location>
        <begin position="568"/>
        <end position="805"/>
    </location>
</feature>
<dbReference type="InterPro" id="IPR016024">
    <property type="entry name" value="ARM-type_fold"/>
</dbReference>